<evidence type="ECO:0008006" key="4">
    <source>
        <dbReference type="Google" id="ProtNLM"/>
    </source>
</evidence>
<dbReference type="RefSeq" id="WP_132087977.1">
    <property type="nucleotide sequence ID" value="NZ_JANKAQ010000002.1"/>
</dbReference>
<protein>
    <recommendedName>
        <fullName evidence="4">Site-specific recombinase XerD</fullName>
    </recommendedName>
</protein>
<dbReference type="Proteomes" id="UP000295711">
    <property type="component" value="Unassembled WGS sequence"/>
</dbReference>
<evidence type="ECO:0000313" key="2">
    <source>
        <dbReference type="EMBL" id="TCO86579.1"/>
    </source>
</evidence>
<dbReference type="AlphaFoldDB" id="A0A4R2LDN3"/>
<organism evidence="2 3">
    <name type="scientific">Frisingicoccus caecimuris</name>
    <dbReference type="NCBI Taxonomy" id="1796636"/>
    <lineage>
        <taxon>Bacteria</taxon>
        <taxon>Bacillati</taxon>
        <taxon>Bacillota</taxon>
        <taxon>Clostridia</taxon>
        <taxon>Lachnospirales</taxon>
        <taxon>Lachnospiraceae</taxon>
        <taxon>Frisingicoccus</taxon>
    </lineage>
</organism>
<evidence type="ECO:0000256" key="1">
    <source>
        <dbReference type="ARBA" id="ARBA00023125"/>
    </source>
</evidence>
<dbReference type="SUPFAM" id="SSF56349">
    <property type="entry name" value="DNA breaking-rejoining enzymes"/>
    <property type="match status" value="1"/>
</dbReference>
<proteinExistence type="predicted"/>
<dbReference type="Gene3D" id="1.10.150.130">
    <property type="match status" value="1"/>
</dbReference>
<dbReference type="GO" id="GO:0003677">
    <property type="term" value="F:DNA binding"/>
    <property type="evidence" value="ECO:0007669"/>
    <property type="project" value="UniProtKB-KW"/>
</dbReference>
<reference evidence="2 3" key="1">
    <citation type="submission" date="2019-03" db="EMBL/GenBank/DDBJ databases">
        <title>Genomic Encyclopedia of Type Strains, Phase IV (KMG-IV): sequencing the most valuable type-strain genomes for metagenomic binning, comparative biology and taxonomic classification.</title>
        <authorList>
            <person name="Goeker M."/>
        </authorList>
    </citation>
    <scope>NUCLEOTIDE SEQUENCE [LARGE SCALE GENOMIC DNA]</scope>
    <source>
        <strain evidence="2 3">DSM 28559</strain>
    </source>
</reference>
<dbReference type="EMBL" id="SLXA01000001">
    <property type="protein sequence ID" value="TCO86579.1"/>
    <property type="molecule type" value="Genomic_DNA"/>
</dbReference>
<dbReference type="InterPro" id="IPR010998">
    <property type="entry name" value="Integrase_recombinase_N"/>
</dbReference>
<name>A0A4R2LDN3_9FIRM</name>
<gene>
    <name evidence="2" type="ORF">EV212_101372</name>
</gene>
<dbReference type="InterPro" id="IPR011010">
    <property type="entry name" value="DNA_brk_join_enz"/>
</dbReference>
<keyword evidence="1" id="KW-0238">DNA-binding</keyword>
<accession>A0A4R2LDN3</accession>
<keyword evidence="3" id="KW-1185">Reference proteome</keyword>
<sequence>MELFDEIEEFMDVLMKKIGNDPRTRRTYRSKIGVFYDFILLKLRETKANYIYFLNTADKEVLLQSVEYYVKAGNVKSRATVDIYYSVIGNFYSFLFDKYGKTNDYFQTVEKKAEFKKAYEKKIRELNLLESDQQEPIKAEVAKSILRECDKIIDGIDNEKLLEKKKGVYSNYISALIVKLVLFYGLKNDAIRKLKIKDYNDQLNDLVINNYRVHLPDGLAMQMKKYREIRKGYLEKYGLKSNRLFFDDFNVDKELDNTKMFIMLKKITGNMQAGAVAKYAIIQLLGEGVPAYVISNFTDYKGEVLDYCQERIDEERGLFSLKEKSRILDSALRKSDLFDDM</sequence>
<evidence type="ECO:0000313" key="3">
    <source>
        <dbReference type="Proteomes" id="UP000295711"/>
    </source>
</evidence>
<comment type="caution">
    <text evidence="2">The sequence shown here is derived from an EMBL/GenBank/DDBJ whole genome shotgun (WGS) entry which is preliminary data.</text>
</comment>
<dbReference type="OrthoDB" id="2676386at2"/>